<accession>A0ABT8VTM4</accession>
<protein>
    <submittedName>
        <fullName evidence="1">Uncharacterized protein</fullName>
    </submittedName>
</protein>
<evidence type="ECO:0000313" key="1">
    <source>
        <dbReference type="EMBL" id="MDO3695328.1"/>
    </source>
</evidence>
<dbReference type="Proteomes" id="UP001168642">
    <property type="component" value="Unassembled WGS sequence"/>
</dbReference>
<name>A0ABT8VTM4_9FLAO</name>
<dbReference type="RefSeq" id="WP_302884590.1">
    <property type="nucleotide sequence ID" value="NZ_JAUMIT010000005.1"/>
</dbReference>
<sequence length="70" mass="7863">MRNSTINLTSNNAWLYLESIKPSTFLNEENDLLDHVKINGSTFNIQTDRVAIYGSGSVIIPNGKQQNKTH</sequence>
<keyword evidence="2" id="KW-1185">Reference proteome</keyword>
<gene>
    <name evidence="1" type="ORF">QVZ41_10805</name>
</gene>
<comment type="caution">
    <text evidence="1">The sequence shown here is derived from an EMBL/GenBank/DDBJ whole genome shotgun (WGS) entry which is preliminary data.</text>
</comment>
<reference evidence="1" key="1">
    <citation type="submission" date="2023-07" db="EMBL/GenBank/DDBJ databases">
        <title>Wenyingzhuangia sp. chi5 genome sequencing and assembly.</title>
        <authorList>
            <person name="Park S."/>
        </authorList>
    </citation>
    <scope>NUCLEOTIDE SEQUENCE</scope>
    <source>
        <strain evidence="1">Chi5</strain>
    </source>
</reference>
<dbReference type="EMBL" id="JAUMIT010000005">
    <property type="protein sequence ID" value="MDO3695328.1"/>
    <property type="molecule type" value="Genomic_DNA"/>
</dbReference>
<evidence type="ECO:0000313" key="2">
    <source>
        <dbReference type="Proteomes" id="UP001168642"/>
    </source>
</evidence>
<proteinExistence type="predicted"/>
<organism evidence="1 2">
    <name type="scientific">Wenyingzhuangia gilva</name>
    <dbReference type="NCBI Taxonomy" id="3057677"/>
    <lineage>
        <taxon>Bacteria</taxon>
        <taxon>Pseudomonadati</taxon>
        <taxon>Bacteroidota</taxon>
        <taxon>Flavobacteriia</taxon>
        <taxon>Flavobacteriales</taxon>
        <taxon>Flavobacteriaceae</taxon>
        <taxon>Wenyingzhuangia</taxon>
    </lineage>
</organism>